<comment type="caution">
    <text evidence="1">The sequence shown here is derived from an EMBL/GenBank/DDBJ whole genome shotgun (WGS) entry which is preliminary data.</text>
</comment>
<protein>
    <submittedName>
        <fullName evidence="1">Uncharacterized protein</fullName>
    </submittedName>
</protein>
<dbReference type="EMBL" id="AWTN01000095">
    <property type="protein sequence ID" value="KGG90703.1"/>
    <property type="molecule type" value="Genomic_DNA"/>
</dbReference>
<dbReference type="Proteomes" id="UP000029567">
    <property type="component" value="Unassembled WGS sequence"/>
</dbReference>
<evidence type="ECO:0000313" key="2">
    <source>
        <dbReference type="Proteomes" id="UP000029567"/>
    </source>
</evidence>
<dbReference type="Pfam" id="PF08809">
    <property type="entry name" value="DUF1799"/>
    <property type="match status" value="1"/>
</dbReference>
<proteinExistence type="predicted"/>
<gene>
    <name evidence="1" type="ORF">P245_15510</name>
</gene>
<organism evidence="1 2">
    <name type="scientific">Comamonas thiooxydans</name>
    <dbReference type="NCBI Taxonomy" id="363952"/>
    <lineage>
        <taxon>Bacteria</taxon>
        <taxon>Pseudomonadati</taxon>
        <taxon>Pseudomonadota</taxon>
        <taxon>Betaproteobacteria</taxon>
        <taxon>Burkholderiales</taxon>
        <taxon>Comamonadaceae</taxon>
        <taxon>Comamonas</taxon>
    </lineage>
</organism>
<dbReference type="RefSeq" id="WP_052088280.1">
    <property type="nucleotide sequence ID" value="NZ_AWTN01000095.1"/>
</dbReference>
<dbReference type="InterPro" id="IPR014915">
    <property type="entry name" value="Phage_TLS_TfmB"/>
</dbReference>
<accession>A0A0E3BE60</accession>
<reference evidence="1 2" key="1">
    <citation type="submission" date="2013-09" db="EMBL/GenBank/DDBJ databases">
        <title>High correlation between genotypes and phenotypes of environmental bacteria Comamonas testosteroni strains.</title>
        <authorList>
            <person name="Liu L."/>
            <person name="Zhu W."/>
            <person name="Xia X."/>
            <person name="Xu B."/>
            <person name="Luo M."/>
            <person name="Wang G."/>
        </authorList>
    </citation>
    <scope>NUCLEOTIDE SEQUENCE [LARGE SCALE GENOMIC DNA]</scope>
    <source>
        <strain evidence="1 2">JL14</strain>
    </source>
</reference>
<sequence length="99" mass="11364">MARMLAKLRAVDVDECIYVWPEYEPVWLHWQALQTQWRVGGMGGATGLDYAGVRAYLDEVGMPPSEERRQLWACLVACELEALNAWAAIRDKRQLVENK</sequence>
<dbReference type="AlphaFoldDB" id="A0A0E3BE60"/>
<evidence type="ECO:0000313" key="1">
    <source>
        <dbReference type="EMBL" id="KGG90703.1"/>
    </source>
</evidence>
<name>A0A0E3BE60_9BURK</name>